<organism evidence="3 4">
    <name type="scientific">Lactococcus lactis subsp. lactis</name>
    <name type="common">Streptococcus lactis</name>
    <dbReference type="NCBI Taxonomy" id="1360"/>
    <lineage>
        <taxon>Bacteria</taxon>
        <taxon>Bacillati</taxon>
        <taxon>Bacillota</taxon>
        <taxon>Bacilli</taxon>
        <taxon>Lactobacillales</taxon>
        <taxon>Streptococcaceae</taxon>
        <taxon>Lactococcus</taxon>
    </lineage>
</organism>
<comment type="caution">
    <text evidence="3">The sequence shown here is derived from an EMBL/GenBank/DDBJ whole genome shotgun (WGS) entry which is preliminary data.</text>
</comment>
<keyword evidence="1" id="KW-0175">Coiled coil</keyword>
<dbReference type="AlphaFoldDB" id="A0A0V8DNB7"/>
<feature type="region of interest" description="Disordered" evidence="2">
    <location>
        <begin position="1"/>
        <end position="27"/>
    </location>
</feature>
<evidence type="ECO:0000313" key="3">
    <source>
        <dbReference type="EMBL" id="KSU14933.1"/>
    </source>
</evidence>
<feature type="coiled-coil region" evidence="1">
    <location>
        <begin position="124"/>
        <end position="151"/>
    </location>
</feature>
<evidence type="ECO:0000256" key="2">
    <source>
        <dbReference type="SAM" id="MobiDB-lite"/>
    </source>
</evidence>
<dbReference type="RefSeq" id="WP_058208987.1">
    <property type="nucleotide sequence ID" value="NZ_LKLP01000002.1"/>
</dbReference>
<protein>
    <submittedName>
        <fullName evidence="3">Uncharacterized protein</fullName>
    </submittedName>
</protein>
<dbReference type="InterPro" id="IPR045633">
    <property type="entry name" value="DUF6414"/>
</dbReference>
<evidence type="ECO:0000313" key="4">
    <source>
        <dbReference type="Proteomes" id="UP000054230"/>
    </source>
</evidence>
<evidence type="ECO:0000256" key="1">
    <source>
        <dbReference type="SAM" id="Coils"/>
    </source>
</evidence>
<proteinExistence type="predicted"/>
<dbReference type="Proteomes" id="UP000054230">
    <property type="component" value="Unassembled WGS sequence"/>
</dbReference>
<gene>
    <name evidence="3" type="ORF">LMG8520_0107</name>
</gene>
<dbReference type="EMBL" id="LKLP01000002">
    <property type="protein sequence ID" value="KSU14933.1"/>
    <property type="molecule type" value="Genomic_DNA"/>
</dbReference>
<accession>A0A0V8DNB7</accession>
<dbReference type="PATRIC" id="fig|1360.106.peg.1972"/>
<name>A0A0V8DNB7_LACLL</name>
<sequence length="198" mass="22206">MISKLLSNEETSDTGTNHGGTEKTGEFSGNLGGVVAKAGAKYTSKDVDTFSQAFMKSNSETVENVLHDYLIDMLMDNVKPKVKDFYEGDFVKIKAPIEIFDFKTVKESVSVKVFQDLYSFDSDLKEAKKQLEYLNRKKAKQQDELIAAKKLEAQIKSYEDFSGIKDAEKALNILDTLFPETILIKVGSTFSLCEKKEI</sequence>
<reference evidence="4" key="1">
    <citation type="submission" date="2015-10" db="EMBL/GenBank/DDBJ databases">
        <title>Draft Genome Sequences of 11 Lactococcus lactis subspecies cremoris strains.</title>
        <authorList>
            <person name="Wels M."/>
            <person name="Backus L."/>
            <person name="Boekhorst J."/>
            <person name="Dijkstra A."/>
            <person name="Beerthuizen M."/>
            <person name="Kelly W."/>
            <person name="Siezen R."/>
            <person name="Bachmann H."/>
            <person name="Van Hijum S."/>
        </authorList>
    </citation>
    <scope>NUCLEOTIDE SEQUENCE [LARGE SCALE GENOMIC DNA]</scope>
    <source>
        <strain evidence="4">LMG8520</strain>
    </source>
</reference>
<dbReference type="Pfam" id="PF19952">
    <property type="entry name" value="DUF6414"/>
    <property type="match status" value="1"/>
</dbReference>
<feature type="compositionally biased region" description="Polar residues" evidence="2">
    <location>
        <begin position="1"/>
        <end position="16"/>
    </location>
</feature>